<dbReference type="OrthoDB" id="2985259at2759"/>
<dbReference type="InterPro" id="IPR000719">
    <property type="entry name" value="Prot_kinase_dom"/>
</dbReference>
<dbReference type="PROSITE" id="PS50011">
    <property type="entry name" value="PROTEIN_KINASE_DOM"/>
    <property type="match status" value="1"/>
</dbReference>
<proteinExistence type="predicted"/>
<dbReference type="AlphaFoldDB" id="A0A284RR62"/>
<dbReference type="OMA" id="RPRAPEM"/>
<dbReference type="Gene3D" id="1.10.510.10">
    <property type="entry name" value="Transferase(Phosphotransferase) domain 1"/>
    <property type="match status" value="1"/>
</dbReference>
<reference evidence="4" key="1">
    <citation type="journal article" date="2017" name="Nat. Ecol. Evol.">
        <title>Genome expansion and lineage-specific genetic innovations in the forest pathogenic fungi Armillaria.</title>
        <authorList>
            <person name="Sipos G."/>
            <person name="Prasanna A.N."/>
            <person name="Walter M.C."/>
            <person name="O'Connor E."/>
            <person name="Balint B."/>
            <person name="Krizsan K."/>
            <person name="Kiss B."/>
            <person name="Hess J."/>
            <person name="Varga T."/>
            <person name="Slot J."/>
            <person name="Riley R."/>
            <person name="Boka B."/>
            <person name="Rigling D."/>
            <person name="Barry K."/>
            <person name="Lee J."/>
            <person name="Mihaltcheva S."/>
            <person name="LaButti K."/>
            <person name="Lipzen A."/>
            <person name="Waldron R."/>
            <person name="Moloney N.M."/>
            <person name="Sperisen C."/>
            <person name="Kredics L."/>
            <person name="Vagvoelgyi C."/>
            <person name="Patrignani A."/>
            <person name="Fitzpatrick D."/>
            <person name="Nagy I."/>
            <person name="Doyle S."/>
            <person name="Anderson J.B."/>
            <person name="Grigoriev I.V."/>
            <person name="Gueldener U."/>
            <person name="Muensterkoetter M."/>
            <person name="Nagy L.G."/>
        </authorList>
    </citation>
    <scope>NUCLEOTIDE SEQUENCE [LARGE SCALE GENOMIC DNA]</scope>
    <source>
        <strain evidence="4">C18/9</strain>
    </source>
</reference>
<gene>
    <name evidence="3" type="ORF">ARMOST_14660</name>
</gene>
<dbReference type="GO" id="GO:0004672">
    <property type="term" value="F:protein kinase activity"/>
    <property type="evidence" value="ECO:0007669"/>
    <property type="project" value="InterPro"/>
</dbReference>
<evidence type="ECO:0000313" key="4">
    <source>
        <dbReference type="Proteomes" id="UP000219338"/>
    </source>
</evidence>
<sequence length="395" mass="44538">MLSRINIWKKSPILRPLKISERRSGRAPVFPSHAPRPCRHSNASPQHSAATRKKLPTNLDTWRLPGYTKDDEEKIWVVLDEVFRERGVVLWRSTDSKATCTLLPPNACVVSNGFSYVTNSRERDDGLGTSRWIQPYSTWNPLTRIGRTEDGCDLAIRVIAIGNEGHDHLRILRKLATGPVSLISENHTLPMQAEFAFEDIIFGFFPKVGAPMDEAFGYWAQNSVGDVLDMIMQALEGLAFIHDLSIAHRDAFISNFLVQWYPESIRAGHQSVSRPRVYLIDFETAHEYPPDQPWMTGYPLCSSFPDIATYSRPRAPEMLTSEKPYSPFKLDVWQFGSSLESFQSTFSEVDTILAELVCEDPVSRLSASEALNKLVSTVHAIPPVSLLILPPKRTT</sequence>
<feature type="region of interest" description="Disordered" evidence="1">
    <location>
        <begin position="24"/>
        <end position="55"/>
    </location>
</feature>
<dbReference type="Proteomes" id="UP000219338">
    <property type="component" value="Unassembled WGS sequence"/>
</dbReference>
<protein>
    <recommendedName>
        <fullName evidence="2">Protein kinase domain-containing protein</fullName>
    </recommendedName>
</protein>
<dbReference type="GO" id="GO:0005524">
    <property type="term" value="F:ATP binding"/>
    <property type="evidence" value="ECO:0007669"/>
    <property type="project" value="InterPro"/>
</dbReference>
<organism evidence="3 4">
    <name type="scientific">Armillaria ostoyae</name>
    <name type="common">Armillaria root rot fungus</name>
    <dbReference type="NCBI Taxonomy" id="47428"/>
    <lineage>
        <taxon>Eukaryota</taxon>
        <taxon>Fungi</taxon>
        <taxon>Dikarya</taxon>
        <taxon>Basidiomycota</taxon>
        <taxon>Agaricomycotina</taxon>
        <taxon>Agaricomycetes</taxon>
        <taxon>Agaricomycetidae</taxon>
        <taxon>Agaricales</taxon>
        <taxon>Marasmiineae</taxon>
        <taxon>Physalacriaceae</taxon>
        <taxon>Armillaria</taxon>
    </lineage>
</organism>
<dbReference type="PANTHER" id="PTHR44167:SF24">
    <property type="entry name" value="SERINE_THREONINE-PROTEIN KINASE CHK2"/>
    <property type="match status" value="1"/>
</dbReference>
<evidence type="ECO:0000313" key="3">
    <source>
        <dbReference type="EMBL" id="SJL11257.1"/>
    </source>
</evidence>
<dbReference type="EMBL" id="FUEG01000013">
    <property type="protein sequence ID" value="SJL11257.1"/>
    <property type="molecule type" value="Genomic_DNA"/>
</dbReference>
<evidence type="ECO:0000259" key="2">
    <source>
        <dbReference type="PROSITE" id="PS50011"/>
    </source>
</evidence>
<accession>A0A284RR62</accession>
<dbReference type="SMART" id="SM00220">
    <property type="entry name" value="S_TKc"/>
    <property type="match status" value="1"/>
</dbReference>
<dbReference type="SUPFAM" id="SSF56112">
    <property type="entry name" value="Protein kinase-like (PK-like)"/>
    <property type="match status" value="1"/>
</dbReference>
<dbReference type="PANTHER" id="PTHR44167">
    <property type="entry name" value="OVARIAN-SPECIFIC SERINE/THREONINE-PROTEIN KINASE LOK-RELATED"/>
    <property type="match status" value="1"/>
</dbReference>
<name>A0A284RR62_ARMOS</name>
<feature type="domain" description="Protein kinase" evidence="2">
    <location>
        <begin position="103"/>
        <end position="395"/>
    </location>
</feature>
<keyword evidence="4" id="KW-1185">Reference proteome</keyword>
<dbReference type="InterPro" id="IPR011009">
    <property type="entry name" value="Kinase-like_dom_sf"/>
</dbReference>
<dbReference type="STRING" id="47428.A0A284RR62"/>
<evidence type="ECO:0000256" key="1">
    <source>
        <dbReference type="SAM" id="MobiDB-lite"/>
    </source>
</evidence>